<gene>
    <name evidence="1" type="ORF">QS748_09475</name>
</gene>
<sequence length="48" mass="5269">MSYCHEALQSGGMVRGFRYQSAAAMEYWFTEMPVETAMRGDNSVGTGG</sequence>
<name>A0AA90SY88_9GAMM</name>
<keyword evidence="2" id="KW-1185">Reference proteome</keyword>
<protein>
    <submittedName>
        <fullName evidence="1">Uncharacterized protein</fullName>
    </submittedName>
</protein>
<evidence type="ECO:0000313" key="2">
    <source>
        <dbReference type="Proteomes" id="UP001178148"/>
    </source>
</evidence>
<evidence type="ECO:0000313" key="1">
    <source>
        <dbReference type="EMBL" id="MDP0589393.1"/>
    </source>
</evidence>
<comment type="caution">
    <text evidence="1">The sequence shown here is derived from an EMBL/GenBank/DDBJ whole genome shotgun (WGS) entry which is preliminary data.</text>
</comment>
<dbReference type="Proteomes" id="UP001178148">
    <property type="component" value="Unassembled WGS sequence"/>
</dbReference>
<proteinExistence type="predicted"/>
<organism evidence="1 2">
    <name type="scientific">Candidatus Endonucleibacter bathymodioli</name>
    <dbReference type="NCBI Taxonomy" id="539814"/>
    <lineage>
        <taxon>Bacteria</taxon>
        <taxon>Pseudomonadati</taxon>
        <taxon>Pseudomonadota</taxon>
        <taxon>Gammaproteobacteria</taxon>
        <taxon>Oceanospirillales</taxon>
        <taxon>Endozoicomonadaceae</taxon>
        <taxon>Candidatus Endonucleibacter</taxon>
    </lineage>
</organism>
<accession>A0AA90SY88</accession>
<dbReference type="EMBL" id="JASXSV010000013">
    <property type="protein sequence ID" value="MDP0589393.1"/>
    <property type="molecule type" value="Genomic_DNA"/>
</dbReference>
<dbReference type="AlphaFoldDB" id="A0AA90SY88"/>
<reference evidence="1 2" key="1">
    <citation type="journal article" date="2023" name="bioRxiv">
        <title>An intranuclear bacterial parasite of deep-sea mussels expresses apoptosis inhibitors acquired from its host.</title>
        <authorList>
            <person name="Gonzalez Porras M.A."/>
            <person name="Assie A."/>
            <person name="Tietjen M."/>
            <person name="Violette M."/>
            <person name="Kleiner M."/>
            <person name="Gruber-Vodicka H."/>
            <person name="Dubilier N."/>
            <person name="Leisch N."/>
        </authorList>
    </citation>
    <scope>NUCLEOTIDE SEQUENCE [LARGE SCALE GENOMIC DNA]</scope>
    <source>
        <strain evidence="1">IAP13</strain>
    </source>
</reference>